<evidence type="ECO:0000313" key="2">
    <source>
        <dbReference type="Proteomes" id="UP000003448"/>
    </source>
</evidence>
<comment type="caution">
    <text evidence="1">The sequence shown here is derived from an EMBL/GenBank/DDBJ whole genome shotgun (WGS) entry which is preliminary data.</text>
</comment>
<evidence type="ECO:0000313" key="1">
    <source>
        <dbReference type="EMBL" id="CCH17770.1"/>
    </source>
</evidence>
<dbReference type="EMBL" id="CAIE01000022">
    <property type="protein sequence ID" value="CCH17770.1"/>
    <property type="molecule type" value="Genomic_DNA"/>
</dbReference>
<keyword evidence="2" id="KW-1185">Reference proteome</keyword>
<reference evidence="2" key="1">
    <citation type="journal article" date="2012" name="J. Bacteriol.">
        <title>Genome Sequence of Micromonospora lupini Lupac 08, Isolated from Root Nodules of Lupinus angustifolius.</title>
        <authorList>
            <person name="Alonso-Vega P."/>
            <person name="Normand P."/>
            <person name="Bacigalupe R."/>
            <person name="Pujic P."/>
            <person name="Lajus A."/>
            <person name="Vallenet D."/>
            <person name="Carro L."/>
            <person name="Coll P."/>
            <person name="Trujillo M.E."/>
        </authorList>
    </citation>
    <scope>NUCLEOTIDE SEQUENCE [LARGE SCALE GENOMIC DNA]</scope>
    <source>
        <strain evidence="2">Lupac 08</strain>
    </source>
</reference>
<proteinExistence type="predicted"/>
<sequence length="22" mass="2494">MNVVVRLTFVARPPDDPGKILR</sequence>
<protein>
    <submittedName>
        <fullName evidence="1">Uncharacterized protein</fullName>
    </submittedName>
</protein>
<dbReference type="Proteomes" id="UP000003448">
    <property type="component" value="Unassembled WGS sequence"/>
</dbReference>
<organism evidence="1 2">
    <name type="scientific">Micromonospora lupini str. Lupac 08</name>
    <dbReference type="NCBI Taxonomy" id="1150864"/>
    <lineage>
        <taxon>Bacteria</taxon>
        <taxon>Bacillati</taxon>
        <taxon>Actinomycetota</taxon>
        <taxon>Actinomycetes</taxon>
        <taxon>Micromonosporales</taxon>
        <taxon>Micromonosporaceae</taxon>
        <taxon>Micromonospora</taxon>
    </lineage>
</organism>
<dbReference type="AlphaFoldDB" id="I0L1S3"/>
<name>I0L1S3_9ACTN</name>
<accession>I0L1S3</accession>
<gene>
    <name evidence="1" type="ORF">MILUP08_42701</name>
</gene>